<evidence type="ECO:0000313" key="2">
    <source>
        <dbReference type="Proteomes" id="UP000095287"/>
    </source>
</evidence>
<keyword evidence="1" id="KW-0472">Membrane</keyword>
<keyword evidence="1" id="KW-1133">Transmembrane helix</keyword>
<feature type="transmembrane region" description="Helical" evidence="1">
    <location>
        <begin position="130"/>
        <end position="154"/>
    </location>
</feature>
<dbReference type="Gene3D" id="1.20.140.150">
    <property type="match status" value="1"/>
</dbReference>
<accession>A0A1I7ZFK0</accession>
<name>A0A1I7ZFK0_9BILA</name>
<dbReference type="Proteomes" id="UP000095287">
    <property type="component" value="Unplaced"/>
</dbReference>
<keyword evidence="1" id="KW-0812">Transmembrane</keyword>
<dbReference type="WBParaSite" id="L893_g26034.t1">
    <property type="protein sequence ID" value="L893_g26034.t1"/>
    <property type="gene ID" value="L893_g26034"/>
</dbReference>
<feature type="transmembrane region" description="Helical" evidence="1">
    <location>
        <begin position="177"/>
        <end position="198"/>
    </location>
</feature>
<proteinExistence type="predicted"/>
<evidence type="ECO:0000313" key="3">
    <source>
        <dbReference type="WBParaSite" id="L893_g26034.t1"/>
    </source>
</evidence>
<reference evidence="3" key="1">
    <citation type="submission" date="2016-11" db="UniProtKB">
        <authorList>
            <consortium name="WormBaseParasite"/>
        </authorList>
    </citation>
    <scope>IDENTIFICATION</scope>
</reference>
<evidence type="ECO:0000256" key="1">
    <source>
        <dbReference type="SAM" id="Phobius"/>
    </source>
</evidence>
<keyword evidence="2" id="KW-1185">Reference proteome</keyword>
<feature type="transmembrane region" description="Helical" evidence="1">
    <location>
        <begin position="100"/>
        <end position="118"/>
    </location>
</feature>
<protein>
    <submittedName>
        <fullName evidence="3">Col_cuticle_N domain-containing protein</fullName>
    </submittedName>
</protein>
<dbReference type="AlphaFoldDB" id="A0A1I7ZFK0"/>
<organism evidence="2 3">
    <name type="scientific">Steinernema glaseri</name>
    <dbReference type="NCBI Taxonomy" id="37863"/>
    <lineage>
        <taxon>Eukaryota</taxon>
        <taxon>Metazoa</taxon>
        <taxon>Ecdysozoa</taxon>
        <taxon>Nematoda</taxon>
        <taxon>Chromadorea</taxon>
        <taxon>Rhabditida</taxon>
        <taxon>Tylenchina</taxon>
        <taxon>Panagrolaimomorpha</taxon>
        <taxon>Strongyloidoidea</taxon>
        <taxon>Steinernematidae</taxon>
        <taxon>Steinernema</taxon>
    </lineage>
</organism>
<sequence length="239" mass="26946">MITISTDYWILVSYDEDTVLPANCSISKPSKEYRILECDANETALLVEQWSSTVRQCNDLTARHRNAIRRRKLIYEEQCETILKSSPWRFGGANSLLDNVGFGCVLGTLLCLVLTLVNNQREKTNAALTAISMLLAGILLSTALLATAANIYLIRIELPKRRIDALVKQLQSTTPCWSFAVGIIGLVLCFTCAYLNMAKQKKRRVRQRSQMRRRQLQTAIMSSCKQEIALAIRAKMTVI</sequence>